<dbReference type="Proteomes" id="UP000033684">
    <property type="component" value="Unassembled WGS sequence"/>
</dbReference>
<dbReference type="PATRIC" id="fig|1632867.3.peg.2333"/>
<evidence type="ECO:0000256" key="2">
    <source>
        <dbReference type="ARBA" id="ARBA00023043"/>
    </source>
</evidence>
<dbReference type="PROSITE" id="PS50088">
    <property type="entry name" value="ANK_REPEAT"/>
    <property type="match status" value="2"/>
</dbReference>
<organism evidence="4 5">
    <name type="scientific">Methylocucumis oryzae</name>
    <dbReference type="NCBI Taxonomy" id="1632867"/>
    <lineage>
        <taxon>Bacteria</taxon>
        <taxon>Pseudomonadati</taxon>
        <taxon>Pseudomonadota</taxon>
        <taxon>Gammaproteobacteria</taxon>
        <taxon>Methylococcales</taxon>
        <taxon>Methylococcaceae</taxon>
        <taxon>Methylocucumis</taxon>
    </lineage>
</organism>
<dbReference type="SUPFAM" id="SSF48403">
    <property type="entry name" value="Ankyrin repeat"/>
    <property type="match status" value="1"/>
</dbReference>
<dbReference type="EMBL" id="LAJX01000203">
    <property type="protein sequence ID" value="KJV05589.1"/>
    <property type="molecule type" value="Genomic_DNA"/>
</dbReference>
<dbReference type="OrthoDB" id="9811849at2"/>
<gene>
    <name evidence="4" type="ORF">VZ94_17005</name>
</gene>
<feature type="repeat" description="ANK" evidence="3">
    <location>
        <begin position="16"/>
        <end position="48"/>
    </location>
</feature>
<accession>A0A0F3IJ74</accession>
<evidence type="ECO:0000313" key="5">
    <source>
        <dbReference type="Proteomes" id="UP000033684"/>
    </source>
</evidence>
<keyword evidence="5" id="KW-1185">Reference proteome</keyword>
<evidence type="ECO:0000256" key="1">
    <source>
        <dbReference type="ARBA" id="ARBA00022737"/>
    </source>
</evidence>
<sequence length="141" mass="14778">MDAVVKDWWAEQGSADERQALIVACRQGRSDIVQALVSSGVSLSAIDAYGNNALWAACYSESLACIHSLLAAGIDKDYQNPDTGATALMYAASSGKAEVVECLLAAGADYSLKSKDDFTALDLASTRKILKLLSSLVVSGV</sequence>
<dbReference type="Pfam" id="PF00023">
    <property type="entry name" value="Ank"/>
    <property type="match status" value="1"/>
</dbReference>
<comment type="caution">
    <text evidence="4">The sequence shown here is derived from an EMBL/GenBank/DDBJ whole genome shotgun (WGS) entry which is preliminary data.</text>
</comment>
<keyword evidence="1" id="KW-0677">Repeat</keyword>
<protein>
    <submittedName>
        <fullName evidence="4">Ankyrin</fullName>
    </submittedName>
</protein>
<reference evidence="4 5" key="2">
    <citation type="journal article" date="2016" name="Microb. Ecol.">
        <title>Genome Characteristics of a Novel Type I Methanotroph (Sn10-6) Isolated from a Flooded Indian Rice Field.</title>
        <authorList>
            <person name="Rahalkar M.C."/>
            <person name="Pandit P.S."/>
            <person name="Dhakephalkar P.K."/>
            <person name="Pore S."/>
            <person name="Arora P."/>
            <person name="Kapse N."/>
        </authorList>
    </citation>
    <scope>NUCLEOTIDE SEQUENCE [LARGE SCALE GENOMIC DNA]</scope>
    <source>
        <strain evidence="4 5">Sn10-6</strain>
    </source>
</reference>
<dbReference type="InterPro" id="IPR036770">
    <property type="entry name" value="Ankyrin_rpt-contain_sf"/>
</dbReference>
<keyword evidence="2 3" id="KW-0040">ANK repeat</keyword>
<reference evidence="5" key="1">
    <citation type="submission" date="2015-03" db="EMBL/GenBank/DDBJ databases">
        <title>Draft genome sequence of a novel methanotroph (Sn10-6) isolated from flooded ricefield rhizosphere in India.</title>
        <authorList>
            <person name="Pandit P.S."/>
            <person name="Pore S.D."/>
            <person name="Arora P."/>
            <person name="Kapse N.G."/>
            <person name="Dhakephalkar P.K."/>
            <person name="Rahalkar M.C."/>
        </authorList>
    </citation>
    <scope>NUCLEOTIDE SEQUENCE [LARGE SCALE GENOMIC DNA]</scope>
    <source>
        <strain evidence="5">Sn10-6</strain>
    </source>
</reference>
<dbReference type="AlphaFoldDB" id="A0A0F3IJ74"/>
<name>A0A0F3IJ74_9GAMM</name>
<proteinExistence type="predicted"/>
<dbReference type="Pfam" id="PF12796">
    <property type="entry name" value="Ank_2"/>
    <property type="match status" value="1"/>
</dbReference>
<evidence type="ECO:0000313" key="4">
    <source>
        <dbReference type="EMBL" id="KJV05589.1"/>
    </source>
</evidence>
<feature type="repeat" description="ANK" evidence="3">
    <location>
        <begin position="83"/>
        <end position="115"/>
    </location>
</feature>
<dbReference type="SMART" id="SM00248">
    <property type="entry name" value="ANK"/>
    <property type="match status" value="3"/>
</dbReference>
<dbReference type="PROSITE" id="PS50297">
    <property type="entry name" value="ANK_REP_REGION"/>
    <property type="match status" value="1"/>
</dbReference>
<dbReference type="RefSeq" id="WP_045780132.1">
    <property type="nucleotide sequence ID" value="NZ_LAJX01000203.1"/>
</dbReference>
<dbReference type="Gene3D" id="1.25.40.20">
    <property type="entry name" value="Ankyrin repeat-containing domain"/>
    <property type="match status" value="1"/>
</dbReference>
<evidence type="ECO:0000256" key="3">
    <source>
        <dbReference type="PROSITE-ProRule" id="PRU00023"/>
    </source>
</evidence>
<dbReference type="InterPro" id="IPR002110">
    <property type="entry name" value="Ankyrin_rpt"/>
</dbReference>
<dbReference type="PANTHER" id="PTHR24171">
    <property type="entry name" value="ANKYRIN REPEAT DOMAIN-CONTAINING PROTEIN 39-RELATED"/>
    <property type="match status" value="1"/>
</dbReference>